<evidence type="ECO:0008006" key="3">
    <source>
        <dbReference type="Google" id="ProtNLM"/>
    </source>
</evidence>
<dbReference type="SUPFAM" id="SSF46894">
    <property type="entry name" value="C-terminal effector domain of the bipartite response regulators"/>
    <property type="match status" value="1"/>
</dbReference>
<organism evidence="1 2">
    <name type="scientific">Pacificibacter marinus</name>
    <dbReference type="NCBI Taxonomy" id="658057"/>
    <lineage>
        <taxon>Bacteria</taxon>
        <taxon>Pseudomonadati</taxon>
        <taxon>Pseudomonadota</taxon>
        <taxon>Alphaproteobacteria</taxon>
        <taxon>Rhodobacterales</taxon>
        <taxon>Roseobacteraceae</taxon>
        <taxon>Pacificibacter</taxon>
    </lineage>
</organism>
<dbReference type="STRING" id="658057.SAMN04488032_1165"/>
<gene>
    <name evidence="1" type="ORF">PAM7971_03565</name>
</gene>
<dbReference type="GO" id="GO:0006355">
    <property type="term" value="P:regulation of DNA-templated transcription"/>
    <property type="evidence" value="ECO:0007669"/>
    <property type="project" value="InterPro"/>
</dbReference>
<evidence type="ECO:0000313" key="1">
    <source>
        <dbReference type="EMBL" id="SLN67310.1"/>
    </source>
</evidence>
<dbReference type="AlphaFoldDB" id="A0A1Y5TMV5"/>
<keyword evidence="2" id="KW-1185">Reference proteome</keyword>
<reference evidence="1 2" key="1">
    <citation type="submission" date="2017-03" db="EMBL/GenBank/DDBJ databases">
        <authorList>
            <person name="Afonso C.L."/>
            <person name="Miller P.J."/>
            <person name="Scott M.A."/>
            <person name="Spackman E."/>
            <person name="Goraichik I."/>
            <person name="Dimitrov K.M."/>
            <person name="Suarez D.L."/>
            <person name="Swayne D.E."/>
        </authorList>
    </citation>
    <scope>NUCLEOTIDE SEQUENCE [LARGE SCALE GENOMIC DNA]</scope>
    <source>
        <strain evidence="1 2">CECT 7971</strain>
    </source>
</reference>
<dbReference type="RefSeq" id="WP_170842217.1">
    <property type="nucleotide sequence ID" value="NZ_FNZV01000016.1"/>
</dbReference>
<accession>A0A1Y5TMV5</accession>
<dbReference type="EMBL" id="FWFW01000015">
    <property type="protein sequence ID" value="SLN67310.1"/>
    <property type="molecule type" value="Genomic_DNA"/>
</dbReference>
<dbReference type="GO" id="GO:0003677">
    <property type="term" value="F:DNA binding"/>
    <property type="evidence" value="ECO:0007669"/>
    <property type="project" value="InterPro"/>
</dbReference>
<dbReference type="InterPro" id="IPR016032">
    <property type="entry name" value="Sig_transdc_resp-reg_C-effctor"/>
</dbReference>
<protein>
    <recommendedName>
        <fullName evidence="3">HTH luxR-type domain-containing protein</fullName>
    </recommendedName>
</protein>
<evidence type="ECO:0000313" key="2">
    <source>
        <dbReference type="Proteomes" id="UP000193307"/>
    </source>
</evidence>
<name>A0A1Y5TMV5_9RHOB</name>
<dbReference type="Proteomes" id="UP000193307">
    <property type="component" value="Unassembled WGS sequence"/>
</dbReference>
<sequence>MTEFTNDRESVSLHRSPELRVTLAEPFKQRSLISDSKFGTAVKIIIEGISAAFDKPRDSIHLMPSERNILHGLIRVRRCDQLAYILGITVPTVYLQSGNLRRKNGANTMLEVISTAYRACLKFASLGGVAGLNICSRRDR</sequence>
<proteinExistence type="predicted"/>